<name>A0A9W9C873_9PLEO</name>
<accession>A0A9W9C873</accession>
<dbReference type="AlphaFoldDB" id="A0A9W9C873"/>
<dbReference type="RefSeq" id="XP_056068421.1">
    <property type="nucleotide sequence ID" value="XM_056216865.1"/>
</dbReference>
<dbReference type="Proteomes" id="UP001140513">
    <property type="component" value="Unassembled WGS sequence"/>
</dbReference>
<protein>
    <submittedName>
        <fullName evidence="1">Protein fmp52, mitochondrial</fullName>
    </submittedName>
</protein>
<evidence type="ECO:0000313" key="1">
    <source>
        <dbReference type="EMBL" id="KAJ4349491.1"/>
    </source>
</evidence>
<dbReference type="GeneID" id="80911637"/>
<dbReference type="OrthoDB" id="430436at2759"/>
<organism evidence="1 2">
    <name type="scientific">Didymosphaeria variabile</name>
    <dbReference type="NCBI Taxonomy" id="1932322"/>
    <lineage>
        <taxon>Eukaryota</taxon>
        <taxon>Fungi</taxon>
        <taxon>Dikarya</taxon>
        <taxon>Ascomycota</taxon>
        <taxon>Pezizomycotina</taxon>
        <taxon>Dothideomycetes</taxon>
        <taxon>Pleosporomycetidae</taxon>
        <taxon>Pleosporales</taxon>
        <taxon>Massarineae</taxon>
        <taxon>Didymosphaeriaceae</taxon>
        <taxon>Didymosphaeria</taxon>
    </lineage>
</organism>
<reference evidence="1" key="1">
    <citation type="submission" date="2022-10" db="EMBL/GenBank/DDBJ databases">
        <title>Tapping the CABI collections for fungal endophytes: first genome assemblies for Collariella, Neodidymelliopsis, Ascochyta clinopodiicola, Didymella pomorum, Didymosphaeria variabile, Neocosmospora piperis and Neocucurbitaria cava.</title>
        <authorList>
            <person name="Hill R."/>
        </authorList>
    </citation>
    <scope>NUCLEOTIDE SEQUENCE</scope>
    <source>
        <strain evidence="1">IMI 356815</strain>
    </source>
</reference>
<gene>
    <name evidence="1" type="primary">FMP52</name>
    <name evidence="1" type="ORF">N0V89_008107</name>
</gene>
<sequence>MTTVALAGSTGLVHLLRLRLRPPRPPNPTASPKLFHIPSAETDQWPAQFPKESKPAIFFSGLGTTRGAAGSVDAQRKIDLDLNLALCAPRKTRA</sequence>
<keyword evidence="2" id="KW-1185">Reference proteome</keyword>
<proteinExistence type="predicted"/>
<dbReference type="EMBL" id="JAPEUX010000006">
    <property type="protein sequence ID" value="KAJ4349491.1"/>
    <property type="molecule type" value="Genomic_DNA"/>
</dbReference>
<evidence type="ECO:0000313" key="2">
    <source>
        <dbReference type="Proteomes" id="UP001140513"/>
    </source>
</evidence>
<comment type="caution">
    <text evidence="1">The sequence shown here is derived from an EMBL/GenBank/DDBJ whole genome shotgun (WGS) entry which is preliminary data.</text>
</comment>